<evidence type="ECO:0000313" key="2">
    <source>
        <dbReference type="EMBL" id="BAJ25872.1"/>
    </source>
</evidence>
<gene>
    <name evidence="2" type="ordered locus">KSE_00190t</name>
    <name evidence="3" type="ordered locus">KSE_76550t</name>
</gene>
<name>E4MYX9_KITSK</name>
<feature type="region of interest" description="Disordered" evidence="1">
    <location>
        <begin position="89"/>
        <end position="122"/>
    </location>
</feature>
<feature type="region of interest" description="Disordered" evidence="1">
    <location>
        <begin position="23"/>
        <end position="48"/>
    </location>
</feature>
<evidence type="ECO:0000313" key="3">
    <source>
        <dbReference type="EMBL" id="BAJ33406.1"/>
    </source>
</evidence>
<accession>E4MYX9</accession>
<dbReference type="Proteomes" id="UP000007076">
    <property type="component" value="Chromosome"/>
</dbReference>
<proteinExistence type="predicted"/>
<evidence type="ECO:0000313" key="4">
    <source>
        <dbReference type="Proteomes" id="UP000007076"/>
    </source>
</evidence>
<dbReference type="EMBL" id="AP010968">
    <property type="protein sequence ID" value="BAJ33406.1"/>
    <property type="molecule type" value="Genomic_DNA"/>
</dbReference>
<dbReference type="KEGG" id="ksk:KSE_00190t"/>
<evidence type="ECO:0000256" key="1">
    <source>
        <dbReference type="SAM" id="MobiDB-lite"/>
    </source>
</evidence>
<keyword evidence="4" id="KW-1185">Reference proteome</keyword>
<reference evidence="2 4" key="1">
    <citation type="journal article" date="2010" name="DNA Res.">
        <title>Genome sequence of Kitasatospora setae NBRC 14216T: an evolutionary snapshot of the family Streptomycetaceae.</title>
        <authorList>
            <person name="Ichikawa N."/>
            <person name="Oguchi A."/>
            <person name="Ikeda H."/>
            <person name="Ishikawa J."/>
            <person name="Kitani S."/>
            <person name="Watanabe Y."/>
            <person name="Nakamura S."/>
            <person name="Katano Y."/>
            <person name="Kishi E."/>
            <person name="Sasagawa M."/>
            <person name="Ankai A."/>
            <person name="Fukui S."/>
            <person name="Hashimoto Y."/>
            <person name="Kamata S."/>
            <person name="Otoguro M."/>
            <person name="Tanikawa S."/>
            <person name="Nihira T."/>
            <person name="Horinouchi S."/>
            <person name="Ohnishi Y."/>
            <person name="Hayakawa M."/>
            <person name="Kuzuyama T."/>
            <person name="Arisawa A."/>
            <person name="Nomoto F."/>
            <person name="Miura H."/>
            <person name="Takahashi Y."/>
            <person name="Fujita N."/>
        </authorList>
    </citation>
    <scope>NUCLEOTIDE SEQUENCE [LARGE SCALE GENOMIC DNA]</scope>
    <source>
        <strain evidence="4">ATCC 33774 / DSM 43861 / JCM 3304 / KCC A-0304 / NBRC 14216 / KM-6054</strain>
        <strain evidence="2">KM-6054</strain>
    </source>
</reference>
<dbReference type="AlphaFoldDB" id="E4MYX9"/>
<organism evidence="2 4">
    <name type="scientific">Kitasatospora setae (strain ATCC 33774 / DSM 43861 / JCM 3304 / KCC A-0304 / NBRC 14216 / KM-6054)</name>
    <name type="common">Streptomyces setae</name>
    <dbReference type="NCBI Taxonomy" id="452652"/>
    <lineage>
        <taxon>Bacteria</taxon>
        <taxon>Bacillati</taxon>
        <taxon>Actinomycetota</taxon>
        <taxon>Actinomycetes</taxon>
        <taxon>Kitasatosporales</taxon>
        <taxon>Streptomycetaceae</taxon>
        <taxon>Kitasatospora</taxon>
    </lineage>
</organism>
<dbReference type="KEGG" id="ksk:KSE_76550t"/>
<dbReference type="HOGENOM" id="CLU_2023624_0_0_11"/>
<protein>
    <submittedName>
        <fullName evidence="2">Uncharacterized protein</fullName>
    </submittedName>
</protein>
<sequence length="122" mass="12542">MPTWRSLGLICGNANQPQITVGLGEEPVPEGSAGARDGPGRPGVRPRPRFRVGMRLRVGVRGALDRQEAGAAGGGLAAVVVGRGAGKVEWSTVGHGPSLPRRWAPGPERRPEDGRAAAGPGE</sequence>
<dbReference type="EMBL" id="AP010968">
    <property type="protein sequence ID" value="BAJ25872.1"/>
    <property type="molecule type" value="Genomic_DNA"/>
</dbReference>